<evidence type="ECO:0000256" key="4">
    <source>
        <dbReference type="ARBA" id="ARBA00022695"/>
    </source>
</evidence>
<proteinExistence type="inferred from homology"/>
<keyword evidence="8" id="KW-0862">Zinc</keyword>
<keyword evidence="4 12" id="KW-0548">Nucleotidyltransferase</keyword>
<evidence type="ECO:0000313" key="17">
    <source>
        <dbReference type="Proteomes" id="UP001165060"/>
    </source>
</evidence>
<evidence type="ECO:0000256" key="6">
    <source>
        <dbReference type="ARBA" id="ARBA00022723"/>
    </source>
</evidence>
<dbReference type="Gene3D" id="1.10.3200.20">
    <property type="entry name" value="DNA Polymerase alpha, zinc finger"/>
    <property type="match status" value="1"/>
</dbReference>
<feature type="non-terminal residue" evidence="16">
    <location>
        <position position="873"/>
    </location>
</feature>
<dbReference type="InterPro" id="IPR017964">
    <property type="entry name" value="DNA-dir_DNA_pol_B_CS"/>
</dbReference>
<evidence type="ECO:0000256" key="5">
    <source>
        <dbReference type="ARBA" id="ARBA00022705"/>
    </source>
</evidence>
<keyword evidence="7" id="KW-0863">Zinc-finger</keyword>
<protein>
    <recommendedName>
        <fullName evidence="12">DNA polymerase</fullName>
        <ecNumber evidence="12">2.7.7.7</ecNumber>
    </recommendedName>
</protein>
<evidence type="ECO:0000256" key="7">
    <source>
        <dbReference type="ARBA" id="ARBA00022771"/>
    </source>
</evidence>
<organism evidence="16 17">
    <name type="scientific">Tetraparma gracilis</name>
    <dbReference type="NCBI Taxonomy" id="2962635"/>
    <lineage>
        <taxon>Eukaryota</taxon>
        <taxon>Sar</taxon>
        <taxon>Stramenopiles</taxon>
        <taxon>Ochrophyta</taxon>
        <taxon>Bolidophyceae</taxon>
        <taxon>Parmales</taxon>
        <taxon>Triparmaceae</taxon>
        <taxon>Tetraparma</taxon>
    </lineage>
</organism>
<dbReference type="Gene3D" id="1.10.132.60">
    <property type="entry name" value="DNA polymerase family B, C-terminal domain"/>
    <property type="match status" value="1"/>
</dbReference>
<dbReference type="InterPro" id="IPR012337">
    <property type="entry name" value="RNaseH-like_sf"/>
</dbReference>
<keyword evidence="10 12" id="KW-0238">DNA-binding</keyword>
<evidence type="ECO:0000256" key="1">
    <source>
        <dbReference type="ARBA" id="ARBA00004123"/>
    </source>
</evidence>
<evidence type="ECO:0000256" key="3">
    <source>
        <dbReference type="ARBA" id="ARBA00022679"/>
    </source>
</evidence>
<comment type="catalytic activity">
    <reaction evidence="12">
        <text>DNA(n) + a 2'-deoxyribonucleoside 5'-triphosphate = DNA(n+1) + diphosphate</text>
        <dbReference type="Rhea" id="RHEA:22508"/>
        <dbReference type="Rhea" id="RHEA-COMP:17339"/>
        <dbReference type="Rhea" id="RHEA-COMP:17340"/>
        <dbReference type="ChEBI" id="CHEBI:33019"/>
        <dbReference type="ChEBI" id="CHEBI:61560"/>
        <dbReference type="ChEBI" id="CHEBI:173112"/>
        <dbReference type="EC" id="2.7.7.7"/>
    </reaction>
</comment>
<dbReference type="Proteomes" id="UP001165060">
    <property type="component" value="Unassembled WGS sequence"/>
</dbReference>
<keyword evidence="6" id="KW-0479">Metal-binding</keyword>
<dbReference type="PANTHER" id="PTHR45861">
    <property type="entry name" value="DNA POLYMERASE ALPHA CATALYTIC SUBUNIT"/>
    <property type="match status" value="1"/>
</dbReference>
<dbReference type="Pfam" id="PF00136">
    <property type="entry name" value="DNA_pol_B"/>
    <property type="match status" value="1"/>
</dbReference>
<keyword evidence="11" id="KW-0539">Nucleus</keyword>
<dbReference type="NCBIfam" id="TIGR00592">
    <property type="entry name" value="pol2"/>
    <property type="match status" value="1"/>
</dbReference>
<dbReference type="SMART" id="SM00486">
    <property type="entry name" value="POLBc"/>
    <property type="match status" value="1"/>
</dbReference>
<dbReference type="Gene3D" id="3.30.420.10">
    <property type="entry name" value="Ribonuclease H-like superfamily/Ribonuclease H"/>
    <property type="match status" value="1"/>
</dbReference>
<accession>A0ABQ6MB75</accession>
<evidence type="ECO:0000313" key="16">
    <source>
        <dbReference type="EMBL" id="GMI23111.1"/>
    </source>
</evidence>
<dbReference type="CDD" id="cd05776">
    <property type="entry name" value="DNA_polB_alpha_exo"/>
    <property type="match status" value="1"/>
</dbReference>
<feature type="domain" description="Zinc finger DNA-directed DNA polymerase family B alpha" evidence="15">
    <location>
        <begin position="738"/>
        <end position="873"/>
    </location>
</feature>
<evidence type="ECO:0000256" key="2">
    <source>
        <dbReference type="ARBA" id="ARBA00005755"/>
    </source>
</evidence>
<name>A0ABQ6MB75_9STRA</name>
<comment type="similarity">
    <text evidence="2 12">Belongs to the DNA polymerase type-B family.</text>
</comment>
<evidence type="ECO:0000259" key="13">
    <source>
        <dbReference type="Pfam" id="PF00136"/>
    </source>
</evidence>
<dbReference type="InterPro" id="IPR038256">
    <property type="entry name" value="Pol_alpha_znc_sf"/>
</dbReference>
<dbReference type="InterPro" id="IPR006172">
    <property type="entry name" value="DNA-dir_DNA_pol_B"/>
</dbReference>
<feature type="domain" description="DNA-directed DNA polymerase family B multifunctional" evidence="13">
    <location>
        <begin position="215"/>
        <end position="696"/>
    </location>
</feature>
<dbReference type="Gene3D" id="3.90.1600.10">
    <property type="entry name" value="Palm domain of DNA polymerase"/>
    <property type="match status" value="1"/>
</dbReference>
<dbReference type="InterPro" id="IPR043502">
    <property type="entry name" value="DNA/RNA_pol_sf"/>
</dbReference>
<comment type="caution">
    <text evidence="16">The sequence shown here is derived from an EMBL/GenBank/DDBJ whole genome shotgun (WGS) entry which is preliminary data.</text>
</comment>
<keyword evidence="5 12" id="KW-0235">DNA replication</keyword>
<dbReference type="SUPFAM" id="SSF56672">
    <property type="entry name" value="DNA/RNA polymerases"/>
    <property type="match status" value="1"/>
</dbReference>
<dbReference type="InterPro" id="IPR042087">
    <property type="entry name" value="DNA_pol_B_thumb"/>
</dbReference>
<dbReference type="InterPro" id="IPR045846">
    <property type="entry name" value="POLBc_alpha"/>
</dbReference>
<evidence type="ECO:0000256" key="10">
    <source>
        <dbReference type="ARBA" id="ARBA00023125"/>
    </source>
</evidence>
<keyword evidence="17" id="KW-1185">Reference proteome</keyword>
<dbReference type="PRINTS" id="PR00106">
    <property type="entry name" value="DNAPOLB"/>
</dbReference>
<dbReference type="InterPro" id="IPR006134">
    <property type="entry name" value="DNA-dir_DNA_pol_B_multi_dom"/>
</dbReference>
<dbReference type="EC" id="2.7.7.7" evidence="12"/>
<gene>
    <name evidence="16" type="ORF">TeGR_g7415</name>
</gene>
<dbReference type="Pfam" id="PF03104">
    <property type="entry name" value="DNA_pol_B_exo1"/>
    <property type="match status" value="1"/>
</dbReference>
<keyword evidence="3 12" id="KW-0808">Transferase</keyword>
<evidence type="ECO:0000256" key="9">
    <source>
        <dbReference type="ARBA" id="ARBA00022932"/>
    </source>
</evidence>
<evidence type="ECO:0000259" key="15">
    <source>
        <dbReference type="Pfam" id="PF08996"/>
    </source>
</evidence>
<keyword evidence="9 12" id="KW-0239">DNA-directed DNA polymerase</keyword>
<reference evidence="16 17" key="1">
    <citation type="journal article" date="2023" name="Commun. Biol.">
        <title>Genome analysis of Parmales, the sister group of diatoms, reveals the evolutionary specialization of diatoms from phago-mixotrophs to photoautotrophs.</title>
        <authorList>
            <person name="Ban H."/>
            <person name="Sato S."/>
            <person name="Yoshikawa S."/>
            <person name="Yamada K."/>
            <person name="Nakamura Y."/>
            <person name="Ichinomiya M."/>
            <person name="Sato N."/>
            <person name="Blanc-Mathieu R."/>
            <person name="Endo H."/>
            <person name="Kuwata A."/>
            <person name="Ogata H."/>
        </authorList>
    </citation>
    <scope>NUCLEOTIDE SEQUENCE [LARGE SCALE GENOMIC DNA]</scope>
</reference>
<sequence>PNPLPPNPQAHMTLIRPLGLAATEQTMAAWPHDLKNEIASRFKELRSCANERMLLSQFFAKLGNWDPDVIVGHACWGFDLDILLARAQELKVAGFDKIGRLRRIADNSSNKKFGNGKEYLIEEYSSGRVVCDTYLSAKELLRETMYSLTHLSNSQLKVQRQDVEQQDVPGWFNASKTIVDLARHTLMDAQLVQKLMFKLQVLPLNKQLTNISGNRWARTLKGNRAERTDYLLMHEFHKLKFIHPDAMRYDADASKKGDGPRREKAKYAGGLVLEPKKGLYDTFILLLDFNSLYPSIIQEFNLCHTTMDWSSSHAKMMNKKANDGVRAGGIHGGEDGDDDEVEEIVADTGGSVELPPLPADNVERGVLPKVIRSIIERRLVVKKMIKDKRNAAKLKELDIRQKALKLTANSMYGCLGFSFSRFYAQPIAALITQMGRETLQRTVDIAQTTVGLDVIYGDTDSIMINTSISDIEKFDTVKALGQKVKSEVNKLYKTLELEIDGVFQTMLLLKKKKYAAVTVEEKDGAMVFDTEMKGLDLVRRDWCIQSKDSGRFVLDNILDKAVDRETVVTVVHEHLEQLAIKMRAGELPLEKYVITKGLNKHPDQYPDSKSLPHVGVAKRMLKDKKPVATGDHIPYVICNQSDANGGVAASGSKKGIADRAFHPEEVIRSAGKLTVDIEWYLTYQILPPINRLCEPIDGMTQGSMAEKMGLDKRKFAAAVRSMDGDDDENLVNYTPFSMMPDNDRFKTCEKLQVCCKSCRELGQFGGALVPTPGEKGMGGTWTSGLRCPNKMCMEPQLWGEPDYYACYARISNALELKVKDIVSKYYQAENVCDDMSCGLCTRQLSVCGNCCLQRGCHGKLKPSFSEKEIWTQL</sequence>
<dbReference type="Pfam" id="PF08996">
    <property type="entry name" value="zf-DNA_Pol"/>
    <property type="match status" value="1"/>
</dbReference>
<feature type="domain" description="DNA-directed DNA polymerase family B exonuclease" evidence="14">
    <location>
        <begin position="40"/>
        <end position="149"/>
    </location>
</feature>
<evidence type="ECO:0000256" key="12">
    <source>
        <dbReference type="RuleBase" id="RU000442"/>
    </source>
</evidence>
<evidence type="ECO:0000256" key="11">
    <source>
        <dbReference type="ARBA" id="ARBA00023242"/>
    </source>
</evidence>
<comment type="subcellular location">
    <subcellularLocation>
        <location evidence="1">Nucleus</location>
    </subcellularLocation>
</comment>
<evidence type="ECO:0000256" key="8">
    <source>
        <dbReference type="ARBA" id="ARBA00022833"/>
    </source>
</evidence>
<dbReference type="CDD" id="cd05532">
    <property type="entry name" value="POLBc_alpha"/>
    <property type="match status" value="1"/>
</dbReference>
<dbReference type="InterPro" id="IPR006133">
    <property type="entry name" value="DNA-dir_DNA_pol_B_exonuc"/>
</dbReference>
<dbReference type="Gene3D" id="1.10.287.690">
    <property type="entry name" value="Helix hairpin bin"/>
    <property type="match status" value="1"/>
</dbReference>
<dbReference type="PANTHER" id="PTHR45861:SF1">
    <property type="entry name" value="DNA POLYMERASE ALPHA CATALYTIC SUBUNIT"/>
    <property type="match status" value="1"/>
</dbReference>
<dbReference type="Gene3D" id="6.10.10.100">
    <property type="match status" value="1"/>
</dbReference>
<dbReference type="InterPro" id="IPR015088">
    <property type="entry name" value="Znf_DNA-dir_DNA_pol_B_alpha"/>
</dbReference>
<dbReference type="InterPro" id="IPR023211">
    <property type="entry name" value="DNA_pol_palm_dom_sf"/>
</dbReference>
<evidence type="ECO:0000259" key="14">
    <source>
        <dbReference type="Pfam" id="PF03104"/>
    </source>
</evidence>
<dbReference type="EMBL" id="BRYB01005327">
    <property type="protein sequence ID" value="GMI23111.1"/>
    <property type="molecule type" value="Genomic_DNA"/>
</dbReference>
<dbReference type="SUPFAM" id="SSF53098">
    <property type="entry name" value="Ribonuclease H-like"/>
    <property type="match status" value="1"/>
</dbReference>
<dbReference type="InterPro" id="IPR036397">
    <property type="entry name" value="RNaseH_sf"/>
</dbReference>
<dbReference type="PROSITE" id="PS00116">
    <property type="entry name" value="DNA_POLYMERASE_B"/>
    <property type="match status" value="1"/>
</dbReference>
<feature type="non-terminal residue" evidence="16">
    <location>
        <position position="1"/>
    </location>
</feature>